<protein>
    <submittedName>
        <fullName evidence="2">Genomic scaffold, ProqFM164S02</fullName>
    </submittedName>
</protein>
<evidence type="ECO:0000313" key="3">
    <source>
        <dbReference type="Proteomes" id="UP000030686"/>
    </source>
</evidence>
<keyword evidence="3" id="KW-1185">Reference proteome</keyword>
<feature type="region of interest" description="Disordered" evidence="1">
    <location>
        <begin position="52"/>
        <end position="71"/>
    </location>
</feature>
<proteinExistence type="predicted"/>
<dbReference type="AlphaFoldDB" id="W6QUE4"/>
<organism evidence="2 3">
    <name type="scientific">Penicillium roqueforti (strain FM164)</name>
    <dbReference type="NCBI Taxonomy" id="1365484"/>
    <lineage>
        <taxon>Eukaryota</taxon>
        <taxon>Fungi</taxon>
        <taxon>Dikarya</taxon>
        <taxon>Ascomycota</taxon>
        <taxon>Pezizomycotina</taxon>
        <taxon>Eurotiomycetes</taxon>
        <taxon>Eurotiomycetidae</taxon>
        <taxon>Eurotiales</taxon>
        <taxon>Aspergillaceae</taxon>
        <taxon>Penicillium</taxon>
    </lineage>
</organism>
<reference evidence="2" key="1">
    <citation type="journal article" date="2014" name="Nat. Commun.">
        <title>Multiple recent horizontal transfers of a large genomic region in cheese making fungi.</title>
        <authorList>
            <person name="Cheeseman K."/>
            <person name="Ropars J."/>
            <person name="Renault P."/>
            <person name="Dupont J."/>
            <person name="Gouzy J."/>
            <person name="Branca A."/>
            <person name="Abraham A.L."/>
            <person name="Ceppi M."/>
            <person name="Conseiller E."/>
            <person name="Debuchy R."/>
            <person name="Malagnac F."/>
            <person name="Goarin A."/>
            <person name="Silar P."/>
            <person name="Lacoste S."/>
            <person name="Sallet E."/>
            <person name="Bensimon A."/>
            <person name="Giraud T."/>
            <person name="Brygoo Y."/>
        </authorList>
    </citation>
    <scope>NUCLEOTIDE SEQUENCE [LARGE SCALE GENOMIC DNA]</scope>
    <source>
        <strain evidence="2">FM164</strain>
    </source>
</reference>
<sequence length="102" mass="11790">MKRNGLERQSLRRSVSEGDFSSGRGYSVYPFKGDSQDRLLWWYKKMVASTSMHRHPRTTSKNHFNPSTSIHPLHPSTSSIHFIHPLQSTIDIRHSTTAMLRP</sequence>
<dbReference type="EMBL" id="HG792016">
    <property type="protein sequence ID" value="CDM33152.1"/>
    <property type="molecule type" value="Genomic_DNA"/>
</dbReference>
<feature type="compositionally biased region" description="Polar residues" evidence="1">
    <location>
        <begin position="61"/>
        <end position="71"/>
    </location>
</feature>
<evidence type="ECO:0000256" key="1">
    <source>
        <dbReference type="SAM" id="MobiDB-lite"/>
    </source>
</evidence>
<feature type="region of interest" description="Disordered" evidence="1">
    <location>
        <begin position="1"/>
        <end position="32"/>
    </location>
</feature>
<dbReference type="Proteomes" id="UP000030686">
    <property type="component" value="Unassembled WGS sequence"/>
</dbReference>
<evidence type="ECO:0000313" key="2">
    <source>
        <dbReference type="EMBL" id="CDM33152.1"/>
    </source>
</evidence>
<name>W6QUE4_PENRF</name>
<feature type="compositionally biased region" description="Basic and acidic residues" evidence="1">
    <location>
        <begin position="1"/>
        <end position="16"/>
    </location>
</feature>
<gene>
    <name evidence="2" type="ORF">PROQFM164_S02g003304</name>
</gene>
<accession>W6QUE4</accession>